<keyword evidence="2" id="KW-0472">Membrane</keyword>
<evidence type="ECO:0008006" key="6">
    <source>
        <dbReference type="Google" id="ProtNLM"/>
    </source>
</evidence>
<dbReference type="STRING" id="1160509.A0A3N4HEJ5"/>
<feature type="chain" id="PRO_5018011671" description="Mid2 domain-containing protein" evidence="3">
    <location>
        <begin position="26"/>
        <end position="321"/>
    </location>
</feature>
<keyword evidence="3" id="KW-0732">Signal</keyword>
<name>A0A3N4HEJ5_ASCIM</name>
<feature type="transmembrane region" description="Helical" evidence="2">
    <location>
        <begin position="220"/>
        <end position="244"/>
    </location>
</feature>
<feature type="compositionally biased region" description="Polar residues" evidence="1">
    <location>
        <begin position="174"/>
        <end position="185"/>
    </location>
</feature>
<gene>
    <name evidence="4" type="ORF">BJ508DRAFT_367137</name>
</gene>
<reference evidence="4 5" key="1">
    <citation type="journal article" date="2018" name="Nat. Ecol. Evol.">
        <title>Pezizomycetes genomes reveal the molecular basis of ectomycorrhizal truffle lifestyle.</title>
        <authorList>
            <person name="Murat C."/>
            <person name="Payen T."/>
            <person name="Noel B."/>
            <person name="Kuo A."/>
            <person name="Morin E."/>
            <person name="Chen J."/>
            <person name="Kohler A."/>
            <person name="Krizsan K."/>
            <person name="Balestrini R."/>
            <person name="Da Silva C."/>
            <person name="Montanini B."/>
            <person name="Hainaut M."/>
            <person name="Levati E."/>
            <person name="Barry K.W."/>
            <person name="Belfiori B."/>
            <person name="Cichocki N."/>
            <person name="Clum A."/>
            <person name="Dockter R.B."/>
            <person name="Fauchery L."/>
            <person name="Guy J."/>
            <person name="Iotti M."/>
            <person name="Le Tacon F."/>
            <person name="Lindquist E.A."/>
            <person name="Lipzen A."/>
            <person name="Malagnac F."/>
            <person name="Mello A."/>
            <person name="Molinier V."/>
            <person name="Miyauchi S."/>
            <person name="Poulain J."/>
            <person name="Riccioni C."/>
            <person name="Rubini A."/>
            <person name="Sitrit Y."/>
            <person name="Splivallo R."/>
            <person name="Traeger S."/>
            <person name="Wang M."/>
            <person name="Zifcakova L."/>
            <person name="Wipf D."/>
            <person name="Zambonelli A."/>
            <person name="Paolocci F."/>
            <person name="Nowrousian M."/>
            <person name="Ottonello S."/>
            <person name="Baldrian P."/>
            <person name="Spatafora J.W."/>
            <person name="Henrissat B."/>
            <person name="Nagy L.G."/>
            <person name="Aury J.M."/>
            <person name="Wincker P."/>
            <person name="Grigoriev I.V."/>
            <person name="Bonfante P."/>
            <person name="Martin F.M."/>
        </authorList>
    </citation>
    <scope>NUCLEOTIDE SEQUENCE [LARGE SCALE GENOMIC DNA]</scope>
    <source>
        <strain evidence="4 5">RN42</strain>
    </source>
</reference>
<evidence type="ECO:0000256" key="2">
    <source>
        <dbReference type="SAM" id="Phobius"/>
    </source>
</evidence>
<keyword evidence="5" id="KW-1185">Reference proteome</keyword>
<sequence length="321" mass="33253">MSLIADSLPIAIAGLLLDACEQAKADPIIPTLQTKPLPVCDDLYSLSSEPQPTTSSTKTSTTKTTKTTSTKATSIETSTSKVTTVETPKNTAKPNTTKPAPAIPKPSSSSQASQPTDSPSINPPIPSQTSTTEYESIQSISETPLPNTPTTAQPPDTTSSADPSQGPDIEVETVTASNSVTTIISPPNPDISLADATQASVGPESSAPKIGDQKAPISTLAIALSAAVLGVLMLAVAIGIIVILRRRRRKGVACEKEQAVEIADGTRDLVVKYLASAVVGQIVEVAKTEITEAPDTQAVVRPLVELNVEPPVVLEMGEGCQ</sequence>
<accession>A0A3N4HEJ5</accession>
<keyword evidence="2" id="KW-0812">Transmembrane</keyword>
<proteinExistence type="predicted"/>
<organism evidence="4 5">
    <name type="scientific">Ascobolus immersus RN42</name>
    <dbReference type="NCBI Taxonomy" id="1160509"/>
    <lineage>
        <taxon>Eukaryota</taxon>
        <taxon>Fungi</taxon>
        <taxon>Dikarya</taxon>
        <taxon>Ascomycota</taxon>
        <taxon>Pezizomycotina</taxon>
        <taxon>Pezizomycetes</taxon>
        <taxon>Pezizales</taxon>
        <taxon>Ascobolaceae</taxon>
        <taxon>Ascobolus</taxon>
    </lineage>
</organism>
<dbReference type="AlphaFoldDB" id="A0A3N4HEJ5"/>
<feature type="compositionally biased region" description="Low complexity" evidence="1">
    <location>
        <begin position="53"/>
        <end position="120"/>
    </location>
</feature>
<evidence type="ECO:0000256" key="1">
    <source>
        <dbReference type="SAM" id="MobiDB-lite"/>
    </source>
</evidence>
<evidence type="ECO:0000313" key="5">
    <source>
        <dbReference type="Proteomes" id="UP000275078"/>
    </source>
</evidence>
<feature type="signal peptide" evidence="3">
    <location>
        <begin position="1"/>
        <end position="25"/>
    </location>
</feature>
<feature type="compositionally biased region" description="Polar residues" evidence="1">
    <location>
        <begin position="127"/>
        <end position="163"/>
    </location>
</feature>
<dbReference type="Proteomes" id="UP000275078">
    <property type="component" value="Unassembled WGS sequence"/>
</dbReference>
<keyword evidence="2" id="KW-1133">Transmembrane helix</keyword>
<protein>
    <recommendedName>
        <fullName evidence="6">Mid2 domain-containing protein</fullName>
    </recommendedName>
</protein>
<evidence type="ECO:0000313" key="4">
    <source>
        <dbReference type="EMBL" id="RPA72642.1"/>
    </source>
</evidence>
<evidence type="ECO:0000256" key="3">
    <source>
        <dbReference type="SAM" id="SignalP"/>
    </source>
</evidence>
<dbReference type="EMBL" id="ML119853">
    <property type="protein sequence ID" value="RPA72642.1"/>
    <property type="molecule type" value="Genomic_DNA"/>
</dbReference>
<feature type="region of interest" description="Disordered" evidence="1">
    <location>
        <begin position="43"/>
        <end position="212"/>
    </location>
</feature>